<organism evidence="2 3">
    <name type="scientific">Roseivirga spongicola</name>
    <dbReference type="NCBI Taxonomy" id="333140"/>
    <lineage>
        <taxon>Bacteria</taxon>
        <taxon>Pseudomonadati</taxon>
        <taxon>Bacteroidota</taxon>
        <taxon>Cytophagia</taxon>
        <taxon>Cytophagales</taxon>
        <taxon>Roseivirgaceae</taxon>
        <taxon>Roseivirga</taxon>
    </lineage>
</organism>
<sequence>MNILVVGNDAEFKALEIKFAHSHSLQHLLSSSQIDGFKDIDVVFDFNIADQPEDIEAYLSEEGLNVFLNAPKISLAEMAFYQPEVNCNLYGFNGLPTFIEREILEVSALKNNGALETMCQQLETDFEVVQDRVGMVTPRIIFMIINEAYYTVQEGTATREDIDQGMKLGTNYPFGPFEWAEKIGLDNVYETLEAIYEDTKEERYKICPLLKREYLLLN</sequence>
<dbReference type="InterPro" id="IPR006108">
    <property type="entry name" value="3HC_DH_C"/>
</dbReference>
<evidence type="ECO:0000259" key="1">
    <source>
        <dbReference type="Pfam" id="PF00725"/>
    </source>
</evidence>
<dbReference type="RefSeq" id="WP_068215744.1">
    <property type="nucleotide sequence ID" value="NZ_CP139724.1"/>
</dbReference>
<evidence type="ECO:0000313" key="3">
    <source>
        <dbReference type="Proteomes" id="UP000075606"/>
    </source>
</evidence>
<dbReference type="PANTHER" id="PTHR48075">
    <property type="entry name" value="3-HYDROXYACYL-COA DEHYDROGENASE FAMILY PROTEIN"/>
    <property type="match status" value="1"/>
</dbReference>
<dbReference type="Proteomes" id="UP000075606">
    <property type="component" value="Unassembled WGS sequence"/>
</dbReference>
<comment type="caution">
    <text evidence="2">The sequence shown here is derived from an EMBL/GenBank/DDBJ whole genome shotgun (WGS) entry which is preliminary data.</text>
</comment>
<protein>
    <submittedName>
        <fullName evidence="2">3-hydroxyacyl-CoA dehydrogenase</fullName>
    </submittedName>
</protein>
<name>A0A150XFG3_9BACT</name>
<dbReference type="EMBL" id="LRPC01000001">
    <property type="protein sequence ID" value="KYG77424.1"/>
    <property type="molecule type" value="Genomic_DNA"/>
</dbReference>
<dbReference type="AlphaFoldDB" id="A0A150XFG3"/>
<reference evidence="2 3" key="1">
    <citation type="submission" date="2016-01" db="EMBL/GenBank/DDBJ databases">
        <title>Genome sequencing of Roseivirga spongicola UST030701-084.</title>
        <authorList>
            <person name="Selvaratnam C."/>
            <person name="Thevarajoo S."/>
            <person name="Goh K.M."/>
            <person name="Ee R."/>
            <person name="Chan K.-G."/>
            <person name="Chong C.S."/>
        </authorList>
    </citation>
    <scope>NUCLEOTIDE SEQUENCE [LARGE SCALE GENOMIC DNA]</scope>
    <source>
        <strain evidence="2 3">UST030701-084</strain>
    </source>
</reference>
<feature type="domain" description="3-hydroxyacyl-CoA dehydrogenase C-terminal" evidence="1">
    <location>
        <begin position="134"/>
        <end position="212"/>
    </location>
</feature>
<dbReference type="InterPro" id="IPR013328">
    <property type="entry name" value="6PGD_dom2"/>
</dbReference>
<dbReference type="GO" id="GO:0016616">
    <property type="term" value="F:oxidoreductase activity, acting on the CH-OH group of donors, NAD or NADP as acceptor"/>
    <property type="evidence" value="ECO:0007669"/>
    <property type="project" value="InterPro"/>
</dbReference>
<dbReference type="InterPro" id="IPR008927">
    <property type="entry name" value="6-PGluconate_DH-like_C_sf"/>
</dbReference>
<dbReference type="GO" id="GO:0006631">
    <property type="term" value="P:fatty acid metabolic process"/>
    <property type="evidence" value="ECO:0007669"/>
    <property type="project" value="InterPro"/>
</dbReference>
<proteinExistence type="predicted"/>
<evidence type="ECO:0000313" key="2">
    <source>
        <dbReference type="EMBL" id="KYG77424.1"/>
    </source>
</evidence>
<keyword evidence="3" id="KW-1185">Reference proteome</keyword>
<dbReference type="OrthoDB" id="2986269at2"/>
<dbReference type="PANTHER" id="PTHR48075:SF5">
    <property type="entry name" value="3-HYDROXYBUTYRYL-COA DEHYDROGENASE"/>
    <property type="match status" value="1"/>
</dbReference>
<dbReference type="STRING" id="333140.AWW68_01240"/>
<dbReference type="SUPFAM" id="SSF48179">
    <property type="entry name" value="6-phosphogluconate dehydrogenase C-terminal domain-like"/>
    <property type="match status" value="1"/>
</dbReference>
<accession>A0A150XFG3</accession>
<gene>
    <name evidence="2" type="ORF">AWW68_01240</name>
</gene>
<dbReference type="Gene3D" id="1.10.1040.10">
    <property type="entry name" value="N-(1-d-carboxylethyl)-l-norvaline Dehydrogenase, domain 2"/>
    <property type="match status" value="1"/>
</dbReference>
<dbReference type="Pfam" id="PF00725">
    <property type="entry name" value="3HCDH"/>
    <property type="match status" value="1"/>
</dbReference>